<protein>
    <submittedName>
        <fullName evidence="4">Peptidase M15B and M15C</fullName>
    </submittedName>
</protein>
<evidence type="ECO:0000256" key="1">
    <source>
        <dbReference type="SAM" id="MobiDB-lite"/>
    </source>
</evidence>
<reference evidence="4" key="1">
    <citation type="submission" date="2019-08" db="EMBL/GenBank/DDBJ databases">
        <title>Complete genome sequence of a mangrove-derived Streptomyces xiamenensis.</title>
        <authorList>
            <person name="Xu J."/>
        </authorList>
    </citation>
    <scope>NUCLEOTIDE SEQUENCE</scope>
    <source>
        <strain evidence="4">318</strain>
    </source>
</reference>
<dbReference type="PANTHER" id="PTHR34385:SF1">
    <property type="entry name" value="PEPTIDOGLYCAN L-ALANYL-D-GLUTAMATE ENDOPEPTIDASE CWLK"/>
    <property type="match status" value="1"/>
</dbReference>
<evidence type="ECO:0000259" key="3">
    <source>
        <dbReference type="Pfam" id="PF02557"/>
    </source>
</evidence>
<evidence type="ECO:0000256" key="2">
    <source>
        <dbReference type="SAM" id="SignalP"/>
    </source>
</evidence>
<dbReference type="PROSITE" id="PS51257">
    <property type="entry name" value="PROKAR_LIPOPROTEIN"/>
    <property type="match status" value="1"/>
</dbReference>
<keyword evidence="2" id="KW-0732">Signal</keyword>
<dbReference type="InterPro" id="IPR009045">
    <property type="entry name" value="Zn_M74/Hedgehog-like"/>
</dbReference>
<dbReference type="InterPro" id="IPR052179">
    <property type="entry name" value="DD-CPase-like"/>
</dbReference>
<dbReference type="EMBL" id="CP009922">
    <property type="protein sequence ID" value="AKG42745.1"/>
    <property type="molecule type" value="Genomic_DNA"/>
</dbReference>
<dbReference type="PATRIC" id="fig|408015.6.peg.1396"/>
<dbReference type="GO" id="GO:0006508">
    <property type="term" value="P:proteolysis"/>
    <property type="evidence" value="ECO:0007669"/>
    <property type="project" value="InterPro"/>
</dbReference>
<dbReference type="KEGG" id="sxi:SXIM_13610"/>
<dbReference type="SMR" id="A0A0F7FRB5"/>
<dbReference type="SUPFAM" id="SSF55166">
    <property type="entry name" value="Hedgehog/DD-peptidase"/>
    <property type="match status" value="1"/>
</dbReference>
<feature type="domain" description="D-alanyl-D-alanine carboxypeptidase-like core" evidence="3">
    <location>
        <begin position="71"/>
        <end position="165"/>
    </location>
</feature>
<dbReference type="HOGENOM" id="CLU_104140_0_0_11"/>
<dbReference type="InterPro" id="IPR003709">
    <property type="entry name" value="VanY-like_core_dom"/>
</dbReference>
<dbReference type="CDD" id="cd14846">
    <property type="entry name" value="Peptidase_M15_like"/>
    <property type="match status" value="1"/>
</dbReference>
<feature type="signal peptide" evidence="2">
    <location>
        <begin position="1"/>
        <end position="32"/>
    </location>
</feature>
<dbReference type="AlphaFoldDB" id="A0A0F7FRB5"/>
<dbReference type="Proteomes" id="UP000034034">
    <property type="component" value="Chromosome"/>
</dbReference>
<evidence type="ECO:0000313" key="4">
    <source>
        <dbReference type="EMBL" id="AKG42745.1"/>
    </source>
</evidence>
<feature type="chain" id="PRO_5002515697" evidence="2">
    <location>
        <begin position="33"/>
        <end position="190"/>
    </location>
</feature>
<accession>A0A0F7FRB5</accession>
<feature type="compositionally biased region" description="Gly residues" evidence="1">
    <location>
        <begin position="34"/>
        <end position="46"/>
    </location>
</feature>
<dbReference type="RefSeq" id="WP_046723264.1">
    <property type="nucleotide sequence ID" value="NZ_CP009922.3"/>
</dbReference>
<sequence>MDRVTHRRPGAAPLGMVAVLLAGTLAGCTATASPGGGPDPAGGPPGGSQDSGFLSAPISPFADDWAITGLEPGLRAALHAAAEDAAADGVELVVTSGRRSASYQRELLDNAIRVYGSEEEARRWVSTPELSRHVTGEAVDIGYTDGADWMVRNGARYGLCQTYANEMWHFELVVAPGEVCPTARPDASAG</sequence>
<dbReference type="GO" id="GO:0008233">
    <property type="term" value="F:peptidase activity"/>
    <property type="evidence" value="ECO:0007669"/>
    <property type="project" value="InterPro"/>
</dbReference>
<dbReference type="PANTHER" id="PTHR34385">
    <property type="entry name" value="D-ALANYL-D-ALANINE CARBOXYPEPTIDASE"/>
    <property type="match status" value="1"/>
</dbReference>
<organism evidence="4 5">
    <name type="scientific">Streptomyces xiamenensis</name>
    <dbReference type="NCBI Taxonomy" id="408015"/>
    <lineage>
        <taxon>Bacteria</taxon>
        <taxon>Bacillati</taxon>
        <taxon>Actinomycetota</taxon>
        <taxon>Actinomycetes</taxon>
        <taxon>Kitasatosporales</taxon>
        <taxon>Streptomycetaceae</taxon>
        <taxon>Streptomyces</taxon>
    </lineage>
</organism>
<keyword evidence="5" id="KW-1185">Reference proteome</keyword>
<gene>
    <name evidence="4" type="ORF">SXIM_13610</name>
</gene>
<dbReference type="Gene3D" id="3.30.1380.10">
    <property type="match status" value="1"/>
</dbReference>
<name>A0A0F7FRB5_9ACTN</name>
<dbReference type="STRING" id="408015.SXIM_13610"/>
<evidence type="ECO:0000313" key="5">
    <source>
        <dbReference type="Proteomes" id="UP000034034"/>
    </source>
</evidence>
<dbReference type="Pfam" id="PF02557">
    <property type="entry name" value="VanY"/>
    <property type="match status" value="1"/>
</dbReference>
<feature type="region of interest" description="Disordered" evidence="1">
    <location>
        <begin position="31"/>
        <end position="54"/>
    </location>
</feature>
<proteinExistence type="predicted"/>